<dbReference type="Proteomes" id="UP000199045">
    <property type="component" value="Unassembled WGS sequence"/>
</dbReference>
<reference evidence="2" key="1">
    <citation type="submission" date="2016-10" db="EMBL/GenBank/DDBJ databases">
        <authorList>
            <person name="Varghese N."/>
            <person name="Submissions S."/>
        </authorList>
    </citation>
    <scope>NUCLEOTIDE SEQUENCE [LARGE SCALE GENOMIC DNA]</scope>
    <source>
        <strain evidence="2">DSM 527</strain>
    </source>
</reference>
<gene>
    <name evidence="1" type="ORF">SAMN04488121_102861</name>
</gene>
<name>A0A1G7NMA8_CHIFI</name>
<evidence type="ECO:0000313" key="1">
    <source>
        <dbReference type="EMBL" id="SDF75198.1"/>
    </source>
</evidence>
<organism evidence="1 2">
    <name type="scientific">Chitinophaga filiformis</name>
    <name type="common">Myxococcus filiformis</name>
    <name type="synonym">Flexibacter filiformis</name>
    <dbReference type="NCBI Taxonomy" id="104663"/>
    <lineage>
        <taxon>Bacteria</taxon>
        <taxon>Pseudomonadati</taxon>
        <taxon>Bacteroidota</taxon>
        <taxon>Chitinophagia</taxon>
        <taxon>Chitinophagales</taxon>
        <taxon>Chitinophagaceae</taxon>
        <taxon>Chitinophaga</taxon>
    </lineage>
</organism>
<dbReference type="AlphaFoldDB" id="A0A1G7NMA8"/>
<dbReference type="EMBL" id="FNBN01000002">
    <property type="protein sequence ID" value="SDF75198.1"/>
    <property type="molecule type" value="Genomic_DNA"/>
</dbReference>
<evidence type="ECO:0000313" key="2">
    <source>
        <dbReference type="Proteomes" id="UP000199045"/>
    </source>
</evidence>
<proteinExistence type="predicted"/>
<accession>A0A1G7NMA8</accession>
<protein>
    <submittedName>
        <fullName evidence="1">Uncharacterized protein</fullName>
    </submittedName>
</protein>
<dbReference type="STRING" id="104663.SAMN04488121_102861"/>
<sequence length="38" mass="4496">MRLYPLVSHERSFNSVIDFVKQRSLYQEYDTGSFHSGT</sequence>